<evidence type="ECO:0000313" key="5">
    <source>
        <dbReference type="Proteomes" id="UP000182584"/>
    </source>
</evidence>
<dbReference type="Proteomes" id="UP000182584">
    <property type="component" value="Unassembled WGS sequence"/>
</dbReference>
<evidence type="ECO:0000259" key="3">
    <source>
        <dbReference type="Pfam" id="PF13240"/>
    </source>
</evidence>
<protein>
    <submittedName>
        <fullName evidence="4">Zinc-ribbon domain-containing protein</fullName>
    </submittedName>
</protein>
<sequence length="541" mass="60534">MKCTNCGAEIQEGTLFCSECGTKVILPESQAPAANEFAQNGAQDNFQNNFGQPADGAQFQNANFQQSENIYAGVPDPAASVNDGKKGGKGVKKILIPIIILLVLVVAAVGGVVFYLKSRPIEVDLNEYVKVTFDGYDTLGTATVDFDDKKFKKDYGDKIKYHGDDKDMKDESAKKLIAEYLDEAVSLDKTEKLTNGDKVTVKFKYDADALLEDLNIKTTTDGMSFSVKGLKEVPTFDPFEGLEITYYGTAPDAYASLDYSNVSNEYFDESAYWFDYDYEQLQDLSNGDVITITIKYDDTQSDEEYIAYFVETYGAMPTQITKDFTVEGLQVSITTKDQITDDVLSQMQSFLEDEGSIYTKDDIGTSVLDDGSVTISNVEYYGMYIGEPKKDSYYDSVQAYMTYKLTLKYKKEEYSYYFVVEMSDLVLDGEGNLVTEKVSTDYYNYDYLTHDFKDGMYIYGMHGFETIADIEDDVSYYSSYFNFSWVLAGETESSDSSSSDSSTTETSTDEESSDTEAEETTDTEETSEEESDEASEEASEE</sequence>
<gene>
    <name evidence="4" type="ORF">SAMN04487884_113102</name>
</gene>
<evidence type="ECO:0000313" key="4">
    <source>
        <dbReference type="EMBL" id="SER91273.1"/>
    </source>
</evidence>
<keyword evidence="2" id="KW-0472">Membrane</keyword>
<name>A0A1H9T3S9_BUTFI</name>
<proteinExistence type="predicted"/>
<feature type="transmembrane region" description="Helical" evidence="2">
    <location>
        <begin position="94"/>
        <end position="116"/>
    </location>
</feature>
<keyword evidence="2" id="KW-0812">Transmembrane</keyword>
<dbReference type="OrthoDB" id="2236865at2"/>
<dbReference type="EMBL" id="FOGJ01000013">
    <property type="protein sequence ID" value="SER91273.1"/>
    <property type="molecule type" value="Genomic_DNA"/>
</dbReference>
<feature type="compositionally biased region" description="Low complexity" evidence="1">
    <location>
        <begin position="491"/>
        <end position="506"/>
    </location>
</feature>
<organism evidence="4 5">
    <name type="scientific">Butyrivibrio fibrisolvens</name>
    <dbReference type="NCBI Taxonomy" id="831"/>
    <lineage>
        <taxon>Bacteria</taxon>
        <taxon>Bacillati</taxon>
        <taxon>Bacillota</taxon>
        <taxon>Clostridia</taxon>
        <taxon>Lachnospirales</taxon>
        <taxon>Lachnospiraceae</taxon>
        <taxon>Butyrivibrio</taxon>
    </lineage>
</organism>
<dbReference type="AlphaFoldDB" id="A0A1H9T3S9"/>
<feature type="domain" description="Zinc-ribbon" evidence="3">
    <location>
        <begin position="2"/>
        <end position="24"/>
    </location>
</feature>
<reference evidence="4 5" key="1">
    <citation type="submission" date="2016-10" db="EMBL/GenBank/DDBJ databases">
        <authorList>
            <person name="de Groot N.N."/>
        </authorList>
    </citation>
    <scope>NUCLEOTIDE SEQUENCE [LARGE SCALE GENOMIC DNA]</scope>
    <source>
        <strain evidence="4 5">AR40</strain>
    </source>
</reference>
<accession>A0A1H9T3S9</accession>
<dbReference type="RefSeq" id="WP_074756431.1">
    <property type="nucleotide sequence ID" value="NZ_FOGJ01000013.1"/>
</dbReference>
<feature type="region of interest" description="Disordered" evidence="1">
    <location>
        <begin position="491"/>
        <end position="541"/>
    </location>
</feature>
<dbReference type="InterPro" id="IPR026870">
    <property type="entry name" value="Zinc_ribbon_dom"/>
</dbReference>
<evidence type="ECO:0000256" key="2">
    <source>
        <dbReference type="SAM" id="Phobius"/>
    </source>
</evidence>
<evidence type="ECO:0000256" key="1">
    <source>
        <dbReference type="SAM" id="MobiDB-lite"/>
    </source>
</evidence>
<feature type="compositionally biased region" description="Acidic residues" evidence="1">
    <location>
        <begin position="507"/>
        <end position="541"/>
    </location>
</feature>
<dbReference type="Pfam" id="PF13240">
    <property type="entry name" value="Zn_Ribbon_1"/>
    <property type="match status" value="1"/>
</dbReference>
<keyword evidence="2" id="KW-1133">Transmembrane helix</keyword>